<comment type="caution">
    <text evidence="1">The sequence shown here is derived from an EMBL/GenBank/DDBJ whole genome shotgun (WGS) entry which is preliminary data.</text>
</comment>
<gene>
    <name evidence="1" type="ORF">CON01_00520</name>
</gene>
<protein>
    <recommendedName>
        <fullName evidence="3">DUF4259 domain-containing protein</fullName>
    </recommendedName>
</protein>
<organism evidence="1 2">
    <name type="scientific">Bacillus thuringiensis</name>
    <dbReference type="NCBI Taxonomy" id="1428"/>
    <lineage>
        <taxon>Bacteria</taxon>
        <taxon>Bacillati</taxon>
        <taxon>Bacillota</taxon>
        <taxon>Bacilli</taxon>
        <taxon>Bacillales</taxon>
        <taxon>Bacillaceae</taxon>
        <taxon>Bacillus</taxon>
        <taxon>Bacillus cereus group</taxon>
    </lineage>
</organism>
<reference evidence="1 2" key="1">
    <citation type="submission" date="2017-09" db="EMBL/GenBank/DDBJ databases">
        <title>Large-scale bioinformatics analysis of Bacillus genomes uncovers conserved roles of natural products in bacterial physiology.</title>
        <authorList>
            <consortium name="Agbiome Team Llc"/>
            <person name="Bleich R.M."/>
            <person name="Grubbs K.J."/>
            <person name="Santa Maria K.C."/>
            <person name="Allen S.E."/>
            <person name="Farag S."/>
            <person name="Shank E.A."/>
            <person name="Bowers A."/>
        </authorList>
    </citation>
    <scope>NUCLEOTIDE SEQUENCE [LARGE SCALE GENOMIC DNA]</scope>
    <source>
        <strain evidence="1 2">AFS094940</strain>
    </source>
</reference>
<dbReference type="AlphaFoldDB" id="A0A9X6U4S5"/>
<evidence type="ECO:0000313" key="1">
    <source>
        <dbReference type="EMBL" id="PED16366.1"/>
    </source>
</evidence>
<evidence type="ECO:0000313" key="2">
    <source>
        <dbReference type="Proteomes" id="UP000220127"/>
    </source>
</evidence>
<dbReference type="RefSeq" id="WP_097876973.1">
    <property type="nucleotide sequence ID" value="NZ_NUIV01000047.1"/>
</dbReference>
<proteinExistence type="predicted"/>
<evidence type="ECO:0008006" key="3">
    <source>
        <dbReference type="Google" id="ProtNLM"/>
    </source>
</evidence>
<dbReference type="Pfam" id="PF14078">
    <property type="entry name" value="DUF4259"/>
    <property type="match status" value="1"/>
</dbReference>
<dbReference type="EMBL" id="NVMD01000002">
    <property type="protein sequence ID" value="PED16366.1"/>
    <property type="molecule type" value="Genomic_DNA"/>
</dbReference>
<accession>A0A9X6U4S5</accession>
<dbReference type="InterPro" id="IPR025355">
    <property type="entry name" value="DUF4259"/>
</dbReference>
<sequence length="197" mass="22718">MGAWGCGIYENDSALDVAGSFDDYLKEGKSVEIALRKTCEGYADFDEEEYVLALVELQMRYGIIVNLPLFDKAKEICLDKEAMQEWDKPEEREDELNKLLKKMQIFTPSVKRESSIYVLPVNLHAYRRQGELPKVVGVVMFKPSGNFKERMCYKVEYHSDGFVDYIPMSGVEIGNYKLITQEQCDKELLKEITNDNL</sequence>
<name>A0A9X6U4S5_BACTU</name>
<dbReference type="Proteomes" id="UP000220127">
    <property type="component" value="Unassembled WGS sequence"/>
</dbReference>